<evidence type="ECO:0000256" key="2">
    <source>
        <dbReference type="ARBA" id="ARBA00012438"/>
    </source>
</evidence>
<dbReference type="Pfam" id="PF13796">
    <property type="entry name" value="Sensor"/>
    <property type="match status" value="1"/>
</dbReference>
<keyword evidence="7" id="KW-0067">ATP-binding</keyword>
<dbReference type="GO" id="GO:0046983">
    <property type="term" value="F:protein dimerization activity"/>
    <property type="evidence" value="ECO:0007669"/>
    <property type="project" value="InterPro"/>
</dbReference>
<feature type="transmembrane region" description="Helical" evidence="9">
    <location>
        <begin position="167"/>
        <end position="192"/>
    </location>
</feature>
<comment type="catalytic activity">
    <reaction evidence="1">
        <text>ATP + protein L-histidine = ADP + protein N-phospho-L-histidine.</text>
        <dbReference type="EC" id="2.7.13.3"/>
    </reaction>
</comment>
<dbReference type="InterPro" id="IPR036890">
    <property type="entry name" value="HATPase_C_sf"/>
</dbReference>
<dbReference type="InterPro" id="IPR025828">
    <property type="entry name" value="Put_sensor_dom"/>
</dbReference>
<evidence type="ECO:0000313" key="12">
    <source>
        <dbReference type="EMBL" id="SCF38065.1"/>
    </source>
</evidence>
<dbReference type="EMBL" id="FMCR01000007">
    <property type="protein sequence ID" value="SCF38065.1"/>
    <property type="molecule type" value="Genomic_DNA"/>
</dbReference>
<evidence type="ECO:0000313" key="13">
    <source>
        <dbReference type="Proteomes" id="UP000198864"/>
    </source>
</evidence>
<dbReference type="InterPro" id="IPR011712">
    <property type="entry name" value="Sig_transdc_His_kin_sub3_dim/P"/>
</dbReference>
<dbReference type="SUPFAM" id="SSF55874">
    <property type="entry name" value="ATPase domain of HSP90 chaperone/DNA topoisomerase II/histidine kinase"/>
    <property type="match status" value="1"/>
</dbReference>
<evidence type="ECO:0000256" key="3">
    <source>
        <dbReference type="ARBA" id="ARBA00022553"/>
    </source>
</evidence>
<keyword evidence="6 12" id="KW-0418">Kinase</keyword>
<dbReference type="AlphaFoldDB" id="A0A1C4ZYN9"/>
<keyword evidence="4" id="KW-0808">Transferase</keyword>
<proteinExistence type="predicted"/>
<dbReference type="STRING" id="285676.GA0070561_6021"/>
<dbReference type="Proteomes" id="UP000198864">
    <property type="component" value="Unassembled WGS sequence"/>
</dbReference>
<evidence type="ECO:0000259" key="10">
    <source>
        <dbReference type="Pfam" id="PF07730"/>
    </source>
</evidence>
<evidence type="ECO:0000256" key="8">
    <source>
        <dbReference type="ARBA" id="ARBA00023012"/>
    </source>
</evidence>
<name>A0A1C4ZYN9_9ACTN</name>
<keyword evidence="9" id="KW-1133">Transmembrane helix</keyword>
<evidence type="ECO:0000256" key="6">
    <source>
        <dbReference type="ARBA" id="ARBA00022777"/>
    </source>
</evidence>
<feature type="transmembrane region" description="Helical" evidence="9">
    <location>
        <begin position="20"/>
        <end position="40"/>
    </location>
</feature>
<dbReference type="GO" id="GO:0000155">
    <property type="term" value="F:phosphorelay sensor kinase activity"/>
    <property type="evidence" value="ECO:0007669"/>
    <property type="project" value="InterPro"/>
</dbReference>
<organism evidence="12 13">
    <name type="scientific">Micromonospora saelicesensis</name>
    <dbReference type="NCBI Taxonomy" id="285676"/>
    <lineage>
        <taxon>Bacteria</taxon>
        <taxon>Bacillati</taxon>
        <taxon>Actinomycetota</taxon>
        <taxon>Actinomycetes</taxon>
        <taxon>Micromonosporales</taxon>
        <taxon>Micromonosporaceae</taxon>
        <taxon>Micromonospora</taxon>
    </lineage>
</organism>
<dbReference type="InterPro" id="IPR050482">
    <property type="entry name" value="Sensor_HK_TwoCompSys"/>
</dbReference>
<dbReference type="GO" id="GO:0016020">
    <property type="term" value="C:membrane"/>
    <property type="evidence" value="ECO:0007669"/>
    <property type="project" value="InterPro"/>
</dbReference>
<keyword evidence="3" id="KW-0597">Phosphoprotein</keyword>
<keyword evidence="5" id="KW-0547">Nucleotide-binding</keyword>
<feature type="domain" description="Putative sensor" evidence="11">
    <location>
        <begin position="22"/>
        <end position="202"/>
    </location>
</feature>
<dbReference type="Gene3D" id="1.20.5.1930">
    <property type="match status" value="1"/>
</dbReference>
<keyword evidence="9" id="KW-0812">Transmembrane</keyword>
<keyword evidence="9" id="KW-0472">Membrane</keyword>
<dbReference type="GO" id="GO:0005524">
    <property type="term" value="F:ATP binding"/>
    <property type="evidence" value="ECO:0007669"/>
    <property type="project" value="UniProtKB-KW"/>
</dbReference>
<feature type="transmembrane region" description="Helical" evidence="9">
    <location>
        <begin position="46"/>
        <end position="68"/>
    </location>
</feature>
<sequence length="424" mass="44747">MWQALGRPGFLCSGWLLRSVGYLTVSGLTGLLTLVVALLLLSVGGLLAVVVVGIPLLGAIALLGLPVAGIERWSLRMIDARPVPDAHRTPPRPGPASWLRTRFTEPVTWRELGYAALLMLVLWPIDLLAVILGLTVPLALLATPLLLATVGEGQQVNVLKAYPVTSWPAAFATCAAGLVALVACAYGLGLLAGSRGALARFLIVSPVSPLGDRITELTRSRLRLVDAFEAERGRIERDLHDGAQQRLVALTMMLGMARLDAPAGPLAEQLTRAHDEAERALVELRELIRGIHPPVLTDYGLDAALVDLAARSAIPVDVHLALPQRFSRPIESTVYFVVSEVLSNMAKHSGADHGEIFGGYSHGRLVVTICDNGRGGADVGAGTGLLGLGDRVSVVDGRLSLSSPLGGPTQIVVEISCQPLPGSE</sequence>
<evidence type="ECO:0000256" key="7">
    <source>
        <dbReference type="ARBA" id="ARBA00022840"/>
    </source>
</evidence>
<dbReference type="Gene3D" id="3.30.565.10">
    <property type="entry name" value="Histidine kinase-like ATPase, C-terminal domain"/>
    <property type="match status" value="1"/>
</dbReference>
<evidence type="ECO:0000259" key="11">
    <source>
        <dbReference type="Pfam" id="PF13796"/>
    </source>
</evidence>
<evidence type="ECO:0000256" key="1">
    <source>
        <dbReference type="ARBA" id="ARBA00000085"/>
    </source>
</evidence>
<feature type="domain" description="Signal transduction histidine kinase subgroup 3 dimerisation and phosphoacceptor" evidence="10">
    <location>
        <begin position="231"/>
        <end position="296"/>
    </location>
</feature>
<gene>
    <name evidence="12" type="ORF">GA0070561_6021</name>
</gene>
<feature type="transmembrane region" description="Helical" evidence="9">
    <location>
        <begin position="120"/>
        <end position="147"/>
    </location>
</feature>
<evidence type="ECO:0000256" key="4">
    <source>
        <dbReference type="ARBA" id="ARBA00022679"/>
    </source>
</evidence>
<dbReference type="EC" id="2.7.13.3" evidence="2"/>
<protein>
    <recommendedName>
        <fullName evidence="2">histidine kinase</fullName>
        <ecNumber evidence="2">2.7.13.3</ecNumber>
    </recommendedName>
</protein>
<reference evidence="12 13" key="1">
    <citation type="submission" date="2016-06" db="EMBL/GenBank/DDBJ databases">
        <authorList>
            <person name="Kjaerup R.B."/>
            <person name="Dalgaard T.S."/>
            <person name="Juul-Madsen H.R."/>
        </authorList>
    </citation>
    <scope>NUCLEOTIDE SEQUENCE [LARGE SCALE GENOMIC DNA]</scope>
    <source>
        <strain evidence="12 13">DSM 44871</strain>
    </source>
</reference>
<dbReference type="Pfam" id="PF07730">
    <property type="entry name" value="HisKA_3"/>
    <property type="match status" value="1"/>
</dbReference>
<keyword evidence="8" id="KW-0902">Two-component regulatory system</keyword>
<dbReference type="PANTHER" id="PTHR24421">
    <property type="entry name" value="NITRATE/NITRITE SENSOR PROTEIN NARX-RELATED"/>
    <property type="match status" value="1"/>
</dbReference>
<dbReference type="PANTHER" id="PTHR24421:SF10">
    <property type="entry name" value="NITRATE_NITRITE SENSOR PROTEIN NARQ"/>
    <property type="match status" value="1"/>
</dbReference>
<evidence type="ECO:0000256" key="5">
    <source>
        <dbReference type="ARBA" id="ARBA00022741"/>
    </source>
</evidence>
<accession>A0A1C4ZYN9</accession>
<evidence type="ECO:0000256" key="9">
    <source>
        <dbReference type="SAM" id="Phobius"/>
    </source>
</evidence>